<keyword evidence="2" id="KW-1185">Reference proteome</keyword>
<sequence length="125" mass="14489">MLFISKTKKKERKRFLICLRCCLNMFAYAKHLKLPAGNCWNQFMSVNTAWGFTEQPLYVKEPIQLFSLMHAENTSPTKHVLLMLSDTFTKHHVCLRTLVNRLTDCWGLQQLSVTHHSTHDAPISA</sequence>
<name>A0ABV0TJS9_9TELE</name>
<evidence type="ECO:0000313" key="2">
    <source>
        <dbReference type="Proteomes" id="UP001482620"/>
    </source>
</evidence>
<evidence type="ECO:0008006" key="3">
    <source>
        <dbReference type="Google" id="ProtNLM"/>
    </source>
</evidence>
<organism evidence="1 2">
    <name type="scientific">Ilyodon furcidens</name>
    <name type="common">goldbreast splitfin</name>
    <dbReference type="NCBI Taxonomy" id="33524"/>
    <lineage>
        <taxon>Eukaryota</taxon>
        <taxon>Metazoa</taxon>
        <taxon>Chordata</taxon>
        <taxon>Craniata</taxon>
        <taxon>Vertebrata</taxon>
        <taxon>Euteleostomi</taxon>
        <taxon>Actinopterygii</taxon>
        <taxon>Neopterygii</taxon>
        <taxon>Teleostei</taxon>
        <taxon>Neoteleostei</taxon>
        <taxon>Acanthomorphata</taxon>
        <taxon>Ovalentaria</taxon>
        <taxon>Atherinomorphae</taxon>
        <taxon>Cyprinodontiformes</taxon>
        <taxon>Goodeidae</taxon>
        <taxon>Ilyodon</taxon>
    </lineage>
</organism>
<dbReference type="Proteomes" id="UP001482620">
    <property type="component" value="Unassembled WGS sequence"/>
</dbReference>
<proteinExistence type="predicted"/>
<protein>
    <recommendedName>
        <fullName evidence="3">Secreted protein</fullName>
    </recommendedName>
</protein>
<reference evidence="1 2" key="1">
    <citation type="submission" date="2021-06" db="EMBL/GenBank/DDBJ databases">
        <authorList>
            <person name="Palmer J.M."/>
        </authorList>
    </citation>
    <scope>NUCLEOTIDE SEQUENCE [LARGE SCALE GENOMIC DNA]</scope>
    <source>
        <strain evidence="2">if_2019</strain>
        <tissue evidence="1">Muscle</tissue>
    </source>
</reference>
<dbReference type="EMBL" id="JAHRIQ010036630">
    <property type="protein sequence ID" value="MEQ2233149.1"/>
    <property type="molecule type" value="Genomic_DNA"/>
</dbReference>
<evidence type="ECO:0000313" key="1">
    <source>
        <dbReference type="EMBL" id="MEQ2233149.1"/>
    </source>
</evidence>
<accession>A0ABV0TJS9</accession>
<comment type="caution">
    <text evidence="1">The sequence shown here is derived from an EMBL/GenBank/DDBJ whole genome shotgun (WGS) entry which is preliminary data.</text>
</comment>
<gene>
    <name evidence="1" type="ORF">ILYODFUR_018983</name>
</gene>